<reference evidence="1 2" key="1">
    <citation type="submission" date="2018-11" db="EMBL/GenBank/DDBJ databases">
        <title>Sequencing the genomes of 1000 actinobacteria strains.</title>
        <authorList>
            <person name="Klenk H.-P."/>
        </authorList>
    </citation>
    <scope>NUCLEOTIDE SEQUENCE [LARGE SCALE GENOMIC DNA]</scope>
    <source>
        <strain evidence="1 2">DSM 10546</strain>
    </source>
</reference>
<proteinExistence type="predicted"/>
<dbReference type="Proteomes" id="UP000275749">
    <property type="component" value="Unassembled WGS sequence"/>
</dbReference>
<accession>A0A3N1ZXK4</accession>
<evidence type="ECO:0008006" key="3">
    <source>
        <dbReference type="Google" id="ProtNLM"/>
    </source>
</evidence>
<dbReference type="AlphaFoldDB" id="A0A3N1ZXK4"/>
<name>A0A3N1ZXK4_9ACTN</name>
<evidence type="ECO:0000313" key="2">
    <source>
        <dbReference type="Proteomes" id="UP000275749"/>
    </source>
</evidence>
<dbReference type="EMBL" id="RKHG01000001">
    <property type="protein sequence ID" value="ROR55590.1"/>
    <property type="molecule type" value="Genomic_DNA"/>
</dbReference>
<gene>
    <name evidence="1" type="ORF">EDD41_2867</name>
</gene>
<sequence>MSHDGSMPSASPNSSGPGLPTDFAAVLSAAIAQRNLTLDRIAQHLRESGTPISIATLSYWQTGRSLPTRTRSLMALRELEKVLRVPDGGLTGALPQGANRNPRISGALIRIGFNPDPDFANQTLQDSIEFSLARTTQSETTRQLLRAETACLHRIPLVLRQEASSRCLPVVEPVAGCSLGDVTTVDNGLVIAELKLSRPVSQGETAQMEYRVVWDIADDEDFGFARVLPRPIDHLAIDVHFLDRRPRLATYTVRPGAENEDQHPASQQLEPTRLVQLSLADPIPGVHQLGWEF</sequence>
<comment type="caution">
    <text evidence="1">The sequence shown here is derived from an EMBL/GenBank/DDBJ whole genome shotgun (WGS) entry which is preliminary data.</text>
</comment>
<organism evidence="1 2">
    <name type="scientific">Luteococcus japonicus</name>
    <dbReference type="NCBI Taxonomy" id="33984"/>
    <lineage>
        <taxon>Bacteria</taxon>
        <taxon>Bacillati</taxon>
        <taxon>Actinomycetota</taxon>
        <taxon>Actinomycetes</taxon>
        <taxon>Propionibacteriales</taxon>
        <taxon>Propionibacteriaceae</taxon>
        <taxon>Luteococcus</taxon>
    </lineage>
</organism>
<protein>
    <recommendedName>
        <fullName evidence="3">Helix-turn-helix protein</fullName>
    </recommendedName>
</protein>
<evidence type="ECO:0000313" key="1">
    <source>
        <dbReference type="EMBL" id="ROR55590.1"/>
    </source>
</evidence>